<gene>
    <name evidence="1" type="ORF">E0H26_24260</name>
</gene>
<dbReference type="EMBL" id="SJJR01000022">
    <property type="protein sequence ID" value="TCB92097.1"/>
    <property type="molecule type" value="Genomic_DNA"/>
</dbReference>
<comment type="caution">
    <text evidence="1">The sequence shown here is derived from an EMBL/GenBank/DDBJ whole genome shotgun (WGS) entry which is preliminary data.</text>
</comment>
<evidence type="ECO:0000313" key="1">
    <source>
        <dbReference type="EMBL" id="TCB92097.1"/>
    </source>
</evidence>
<protein>
    <submittedName>
        <fullName evidence="1">Uncharacterized protein</fullName>
    </submittedName>
</protein>
<proteinExistence type="predicted"/>
<dbReference type="RefSeq" id="WP_131307603.1">
    <property type="nucleotide sequence ID" value="NZ_SJJR01000022.1"/>
</dbReference>
<name>A0A4R0G7D9_9ACTN</name>
<sequence length="142" mass="16239">MPQDADHAHLYRLLAMLPGPENRLFWQGIANCNDASLQYVYEKMGHIARFRSSVTPDGPGGYSISYLCKYLMIFFGGNRDSVNEEVGRELFATGAEKSYMGSSFTQDLVDTAWRLVVRHRSTDDNKLREWRNAQRNLLQAES</sequence>
<dbReference type="AlphaFoldDB" id="A0A4R0G7D9"/>
<dbReference type="Proteomes" id="UP000292274">
    <property type="component" value="Unassembled WGS sequence"/>
</dbReference>
<evidence type="ECO:0000313" key="2">
    <source>
        <dbReference type="Proteomes" id="UP000292274"/>
    </source>
</evidence>
<accession>A0A4R0G7D9</accession>
<keyword evidence="2" id="KW-1185">Reference proteome</keyword>
<organism evidence="1 2">
    <name type="scientific">Micromonospora zingiberis</name>
    <dbReference type="NCBI Taxonomy" id="2053011"/>
    <lineage>
        <taxon>Bacteria</taxon>
        <taxon>Bacillati</taxon>
        <taxon>Actinomycetota</taxon>
        <taxon>Actinomycetes</taxon>
        <taxon>Micromonosporales</taxon>
        <taxon>Micromonosporaceae</taxon>
        <taxon>Micromonospora</taxon>
    </lineage>
</organism>
<reference evidence="1 2" key="1">
    <citation type="submission" date="2019-02" db="EMBL/GenBank/DDBJ databases">
        <title>Jishengella sp. nov., isolated from a root of Zingiber montanum.</title>
        <authorList>
            <person name="Kuncharoen N."/>
            <person name="Kudo T."/>
            <person name="Masahiro Y."/>
            <person name="Ohkuma M."/>
            <person name="Tanasupawat S."/>
        </authorList>
    </citation>
    <scope>NUCLEOTIDE SEQUENCE [LARGE SCALE GENOMIC DNA]</scope>
    <source>
        <strain evidence="1 2">PLAI 1-1</strain>
    </source>
</reference>